<dbReference type="EC" id="6.3.2.17" evidence="2"/>
<dbReference type="GO" id="GO:0004326">
    <property type="term" value="F:tetrahydrofolylpolyglutamate synthase activity"/>
    <property type="evidence" value="ECO:0007669"/>
    <property type="project" value="UniProtKB-EC"/>
</dbReference>
<comment type="catalytic activity">
    <reaction evidence="9">
        <text>(6S)-5,6,7,8-tetrahydrofolyl-(gamma-L-Glu)(n) + L-glutamate + ATP = (6S)-5,6,7,8-tetrahydrofolyl-(gamma-L-Glu)(n+1) + ADP + phosphate + H(+)</text>
        <dbReference type="Rhea" id="RHEA:10580"/>
        <dbReference type="Rhea" id="RHEA-COMP:14738"/>
        <dbReference type="Rhea" id="RHEA-COMP:14740"/>
        <dbReference type="ChEBI" id="CHEBI:15378"/>
        <dbReference type="ChEBI" id="CHEBI:29985"/>
        <dbReference type="ChEBI" id="CHEBI:30616"/>
        <dbReference type="ChEBI" id="CHEBI:43474"/>
        <dbReference type="ChEBI" id="CHEBI:141005"/>
        <dbReference type="ChEBI" id="CHEBI:456216"/>
        <dbReference type="EC" id="6.3.2.17"/>
    </reaction>
</comment>
<dbReference type="SUPFAM" id="SSF53623">
    <property type="entry name" value="MurD-like peptide ligases, catalytic domain"/>
    <property type="match status" value="1"/>
</dbReference>
<keyword evidence="14" id="KW-1185">Reference proteome</keyword>
<dbReference type="InterPro" id="IPR036615">
    <property type="entry name" value="Mur_ligase_C_dom_sf"/>
</dbReference>
<reference evidence="13 14" key="1">
    <citation type="submission" date="2020-08" db="EMBL/GenBank/DDBJ databases">
        <authorList>
            <person name="Liu C."/>
            <person name="Sun Q."/>
        </authorList>
    </citation>
    <scope>NUCLEOTIDE SEQUENCE [LARGE SCALE GENOMIC DNA]</scope>
    <source>
        <strain evidence="13 14">NSJ-4</strain>
    </source>
</reference>
<feature type="domain" description="Mur ligase C-terminal" evidence="11">
    <location>
        <begin position="298"/>
        <end position="424"/>
    </location>
</feature>
<evidence type="ECO:0000256" key="2">
    <source>
        <dbReference type="ARBA" id="ARBA00013025"/>
    </source>
</evidence>
<organism evidence="13 14">
    <name type="scientific">Wujia chipingensis</name>
    <dbReference type="NCBI Taxonomy" id="2763670"/>
    <lineage>
        <taxon>Bacteria</taxon>
        <taxon>Bacillati</taxon>
        <taxon>Bacillota</taxon>
        <taxon>Clostridia</taxon>
        <taxon>Lachnospirales</taxon>
        <taxon>Lachnospiraceae</taxon>
        <taxon>Wujia</taxon>
    </lineage>
</organism>
<evidence type="ECO:0000256" key="10">
    <source>
        <dbReference type="PIRNR" id="PIRNR001563"/>
    </source>
</evidence>
<dbReference type="InterPro" id="IPR001645">
    <property type="entry name" value="Folylpolyglutamate_synth"/>
</dbReference>
<keyword evidence="3 10" id="KW-0436">Ligase</keyword>
<keyword evidence="6 10" id="KW-0067">ATP-binding</keyword>
<dbReference type="EMBL" id="CP060632">
    <property type="protein sequence ID" value="QNM00612.1"/>
    <property type="molecule type" value="Genomic_DNA"/>
</dbReference>
<evidence type="ECO:0000256" key="1">
    <source>
        <dbReference type="ARBA" id="ARBA00008276"/>
    </source>
</evidence>
<dbReference type="GO" id="GO:0005524">
    <property type="term" value="F:ATP binding"/>
    <property type="evidence" value="ECO:0007669"/>
    <property type="project" value="UniProtKB-KW"/>
</dbReference>
<feature type="domain" description="Mur ligase central" evidence="12">
    <location>
        <begin position="52"/>
        <end position="273"/>
    </location>
</feature>
<dbReference type="InterPro" id="IPR018109">
    <property type="entry name" value="Folylpolyglutamate_synth_CS"/>
</dbReference>
<name>A0A7G9FPY0_9FIRM</name>
<protein>
    <recommendedName>
        <fullName evidence="2">tetrahydrofolate synthase</fullName>
        <ecNumber evidence="2">6.3.2.17</ecNumber>
    </recommendedName>
    <alternativeName>
        <fullName evidence="8">Tetrahydrofolylpolyglutamate synthase</fullName>
    </alternativeName>
</protein>
<evidence type="ECO:0000256" key="4">
    <source>
        <dbReference type="ARBA" id="ARBA00022723"/>
    </source>
</evidence>
<dbReference type="GO" id="GO:0008841">
    <property type="term" value="F:dihydrofolate synthase activity"/>
    <property type="evidence" value="ECO:0007669"/>
    <property type="project" value="TreeGrafter"/>
</dbReference>
<comment type="similarity">
    <text evidence="1 10">Belongs to the folylpolyglutamate synthase family.</text>
</comment>
<sequence>MNNSMKEAEDYINQIPLFGPHTEGRNKSGNENLEAVMALLGNPHLAHKAIHVAGTNGKGSTVQFLRAILTEEGYRVRTFTSPHLISITERIEGITEEEFVECYQIVRNACEHAVQKNLQHLSYFEFLFAMAAVYFSKLELDYVIYETGLGGRLDATNVLVPVLTIITEIGLDHMKYLGNTIEAIAGEKAGIIKTGVPVVYHTGSLEADAVVKNQAEALAAEAINVANVEYNIDEFTDKTIDFSMYSRYYSYNGLRLDSVATYQVDNAVTAITAGTVLLGRQIAQEKIQLALDAFFWPGRMEKLNGNIVIDGAHNESAIERFTESVNAGYADREKTLLFAVAGDKDYEPMIAYLMQNLEVEAVYVTSLDSDRAISAEYIAALFRDCAKKTERNVHVYADNDIRSCFAEAYAAVEARGGMLFCVGSLYLIGKIKDIWEETV</sequence>
<dbReference type="PROSITE" id="PS01012">
    <property type="entry name" value="FOLYLPOLYGLU_SYNT_2"/>
    <property type="match status" value="1"/>
</dbReference>
<dbReference type="Gene3D" id="3.90.190.20">
    <property type="entry name" value="Mur ligase, C-terminal domain"/>
    <property type="match status" value="1"/>
</dbReference>
<evidence type="ECO:0000313" key="13">
    <source>
        <dbReference type="EMBL" id="QNM00612.1"/>
    </source>
</evidence>
<dbReference type="KEGG" id="wcp:H9Q76_04830"/>
<evidence type="ECO:0000256" key="6">
    <source>
        <dbReference type="ARBA" id="ARBA00022840"/>
    </source>
</evidence>
<dbReference type="Pfam" id="PF08245">
    <property type="entry name" value="Mur_ligase_M"/>
    <property type="match status" value="1"/>
</dbReference>
<dbReference type="Proteomes" id="UP000515819">
    <property type="component" value="Chromosome"/>
</dbReference>
<evidence type="ECO:0000256" key="8">
    <source>
        <dbReference type="ARBA" id="ARBA00030592"/>
    </source>
</evidence>
<dbReference type="SUPFAM" id="SSF53244">
    <property type="entry name" value="MurD-like peptide ligases, peptide-binding domain"/>
    <property type="match status" value="1"/>
</dbReference>
<dbReference type="RefSeq" id="WP_021984979.1">
    <property type="nucleotide sequence ID" value="NZ_CP060632.1"/>
</dbReference>
<proteinExistence type="inferred from homology"/>
<dbReference type="GO" id="GO:0046872">
    <property type="term" value="F:metal ion binding"/>
    <property type="evidence" value="ECO:0007669"/>
    <property type="project" value="UniProtKB-KW"/>
</dbReference>
<dbReference type="NCBIfam" id="TIGR01499">
    <property type="entry name" value="folC"/>
    <property type="match status" value="1"/>
</dbReference>
<dbReference type="PANTHER" id="PTHR11136:SF0">
    <property type="entry name" value="DIHYDROFOLATE SYNTHETASE-RELATED"/>
    <property type="match status" value="1"/>
</dbReference>
<dbReference type="AlphaFoldDB" id="A0A7G9FPY0"/>
<dbReference type="PANTHER" id="PTHR11136">
    <property type="entry name" value="FOLYLPOLYGLUTAMATE SYNTHASE-RELATED"/>
    <property type="match status" value="1"/>
</dbReference>
<evidence type="ECO:0000256" key="5">
    <source>
        <dbReference type="ARBA" id="ARBA00022741"/>
    </source>
</evidence>
<evidence type="ECO:0000259" key="12">
    <source>
        <dbReference type="Pfam" id="PF08245"/>
    </source>
</evidence>
<dbReference type="Gene3D" id="3.40.1190.10">
    <property type="entry name" value="Mur-like, catalytic domain"/>
    <property type="match status" value="1"/>
</dbReference>
<keyword evidence="4" id="KW-0479">Metal-binding</keyword>
<keyword evidence="5 10" id="KW-0547">Nucleotide-binding</keyword>
<evidence type="ECO:0000256" key="9">
    <source>
        <dbReference type="ARBA" id="ARBA00047493"/>
    </source>
</evidence>
<accession>A0A7G9FPY0</accession>
<dbReference type="InterPro" id="IPR004101">
    <property type="entry name" value="Mur_ligase_C"/>
</dbReference>
<evidence type="ECO:0000313" key="14">
    <source>
        <dbReference type="Proteomes" id="UP000515819"/>
    </source>
</evidence>
<evidence type="ECO:0000256" key="3">
    <source>
        <dbReference type="ARBA" id="ARBA00022598"/>
    </source>
</evidence>
<gene>
    <name evidence="13" type="ORF">H9Q76_04830</name>
</gene>
<dbReference type="GO" id="GO:0005737">
    <property type="term" value="C:cytoplasm"/>
    <property type="evidence" value="ECO:0007669"/>
    <property type="project" value="TreeGrafter"/>
</dbReference>
<dbReference type="Pfam" id="PF02875">
    <property type="entry name" value="Mur_ligase_C"/>
    <property type="match status" value="1"/>
</dbReference>
<dbReference type="InterPro" id="IPR013221">
    <property type="entry name" value="Mur_ligase_cen"/>
</dbReference>
<dbReference type="PIRSF" id="PIRSF001563">
    <property type="entry name" value="Folylpolyglu_synth"/>
    <property type="match status" value="1"/>
</dbReference>
<evidence type="ECO:0000259" key="11">
    <source>
        <dbReference type="Pfam" id="PF02875"/>
    </source>
</evidence>
<evidence type="ECO:0000256" key="7">
    <source>
        <dbReference type="ARBA" id="ARBA00022842"/>
    </source>
</evidence>
<dbReference type="InterPro" id="IPR036565">
    <property type="entry name" value="Mur-like_cat_sf"/>
</dbReference>
<keyword evidence="7" id="KW-0460">Magnesium</keyword>